<feature type="transmembrane region" description="Helical" evidence="12">
    <location>
        <begin position="57"/>
        <end position="77"/>
    </location>
</feature>
<keyword evidence="7" id="KW-0479">Metal-binding</keyword>
<dbReference type="AlphaFoldDB" id="A0A4Z0V8T8"/>
<feature type="transmembrane region" description="Helical" evidence="12">
    <location>
        <begin position="12"/>
        <end position="36"/>
    </location>
</feature>
<keyword evidence="10" id="KW-0408">Iron</keyword>
<evidence type="ECO:0000256" key="8">
    <source>
        <dbReference type="ARBA" id="ARBA00022982"/>
    </source>
</evidence>
<dbReference type="GO" id="GO:0005886">
    <property type="term" value="C:plasma membrane"/>
    <property type="evidence" value="ECO:0007669"/>
    <property type="project" value="UniProtKB-SubCell"/>
</dbReference>
<evidence type="ECO:0000256" key="11">
    <source>
        <dbReference type="ARBA" id="ARBA00023136"/>
    </source>
</evidence>
<feature type="transmembrane region" description="Helical" evidence="12">
    <location>
        <begin position="298"/>
        <end position="317"/>
    </location>
</feature>
<keyword evidence="6 12" id="KW-0812">Transmembrane</keyword>
<keyword evidence="8" id="KW-0249">Electron transport</keyword>
<dbReference type="GO" id="GO:0046872">
    <property type="term" value="F:metal ion binding"/>
    <property type="evidence" value="ECO:0007669"/>
    <property type="project" value="UniProtKB-KW"/>
</dbReference>
<gene>
    <name evidence="13" type="ORF">EZ315_05595</name>
</gene>
<evidence type="ECO:0000256" key="12">
    <source>
        <dbReference type="SAM" id="Phobius"/>
    </source>
</evidence>
<dbReference type="Proteomes" id="UP000297635">
    <property type="component" value="Unassembled WGS sequence"/>
</dbReference>
<keyword evidence="14" id="KW-1185">Reference proteome</keyword>
<evidence type="ECO:0000256" key="4">
    <source>
        <dbReference type="ARBA" id="ARBA00022475"/>
    </source>
</evidence>
<feature type="transmembrane region" description="Helical" evidence="12">
    <location>
        <begin position="267"/>
        <end position="286"/>
    </location>
</feature>
<feature type="transmembrane region" description="Helical" evidence="12">
    <location>
        <begin position="116"/>
        <end position="141"/>
    </location>
</feature>
<reference evidence="13 14" key="1">
    <citation type="submission" date="2019-02" db="EMBL/GenBank/DDBJ databases">
        <title>Isolation and identification of novel species under the genus Muribaculum.</title>
        <authorList>
            <person name="Miyake S."/>
            <person name="Ding Y."/>
            <person name="Low A."/>
            <person name="Soh M."/>
            <person name="Seedorf H."/>
        </authorList>
    </citation>
    <scope>NUCLEOTIDE SEQUENCE [LARGE SCALE GENOMIC DNA]</scope>
    <source>
        <strain evidence="13 14">TLL-A3</strain>
    </source>
</reference>
<dbReference type="GO" id="GO:0016682">
    <property type="term" value="F:oxidoreductase activity, acting on diphenols and related substances as donors, oxygen as acceptor"/>
    <property type="evidence" value="ECO:0007669"/>
    <property type="project" value="TreeGrafter"/>
</dbReference>
<dbReference type="InterPro" id="IPR003317">
    <property type="entry name" value="Cyt-d_oxidase_su2"/>
</dbReference>
<keyword evidence="9 12" id="KW-1133">Transmembrane helix</keyword>
<keyword evidence="11 12" id="KW-0472">Membrane</keyword>
<comment type="similarity">
    <text evidence="2">Belongs to the cytochrome ubiquinol oxidase subunit 2 family.</text>
</comment>
<evidence type="ECO:0000256" key="3">
    <source>
        <dbReference type="ARBA" id="ARBA00022448"/>
    </source>
</evidence>
<keyword evidence="4" id="KW-1003">Cell membrane</keyword>
<dbReference type="GeneID" id="82149261"/>
<sequence>MTLTMLQDYWWMLISVLGAILVFMLFVQGGQTFLLCPGNGAADQSKMISSLGHKWELTFTTLVVFGGAFFASFPLFYSTSFGGAYWLWMLILLSFVLQAVSYEFRSKPGNIFGTRTYDVFLFINGSAGCVLLGVAVAMMFFGAEFTVSKGSILDTGSPVISRWAPTHGFEAIFSWKNLVLGFAVLFLARTQAAMYLLNNHPRKDAFFDANRRRVLVNGVIFVVLFLLFVGLLLTADSLQTVKDGGLDGGRSVFETVEFKYLHNYLDMPLALVAFLAGTVMVLFGVVRSALASHFTSGIWWSGIGTVLVVLSLFWVAGYNGTPYYPSLIDPSSSLTVHNSSSSMFTLTAMSWVSLIIPFVLAYIAYAWRSMDRK</sequence>
<evidence type="ECO:0000256" key="10">
    <source>
        <dbReference type="ARBA" id="ARBA00023004"/>
    </source>
</evidence>
<dbReference type="PANTHER" id="PTHR43141">
    <property type="entry name" value="CYTOCHROME BD2 SUBUNIT II"/>
    <property type="match status" value="1"/>
</dbReference>
<feature type="transmembrane region" description="Helical" evidence="12">
    <location>
        <begin position="348"/>
        <end position="367"/>
    </location>
</feature>
<protein>
    <submittedName>
        <fullName evidence="13">Cytochrome d ubiquinol oxidase subunit II</fullName>
    </submittedName>
</protein>
<dbReference type="GO" id="GO:0009055">
    <property type="term" value="F:electron transfer activity"/>
    <property type="evidence" value="ECO:0007669"/>
    <property type="project" value="TreeGrafter"/>
</dbReference>
<dbReference type="PANTHER" id="PTHR43141:SF5">
    <property type="entry name" value="CYTOCHROME BD-I UBIQUINOL OXIDASE SUBUNIT 2"/>
    <property type="match status" value="1"/>
</dbReference>
<evidence type="ECO:0000313" key="13">
    <source>
        <dbReference type="EMBL" id="TGG40195.1"/>
    </source>
</evidence>
<evidence type="ECO:0000256" key="5">
    <source>
        <dbReference type="ARBA" id="ARBA00022617"/>
    </source>
</evidence>
<dbReference type="EMBL" id="SJSA01000001">
    <property type="protein sequence ID" value="TGG40195.1"/>
    <property type="molecule type" value="Genomic_DNA"/>
</dbReference>
<comment type="subcellular location">
    <subcellularLocation>
        <location evidence="1">Cell membrane</location>
        <topology evidence="1">Multi-pass membrane protein</topology>
    </subcellularLocation>
</comment>
<organism evidence="13 14">
    <name type="scientific">Duncaniella freteri</name>
    <dbReference type="NCBI Taxonomy" id="2530391"/>
    <lineage>
        <taxon>Bacteria</taxon>
        <taxon>Pseudomonadati</taxon>
        <taxon>Bacteroidota</taxon>
        <taxon>Bacteroidia</taxon>
        <taxon>Bacteroidales</taxon>
        <taxon>Muribaculaceae</taxon>
        <taxon>Duncaniella</taxon>
    </lineage>
</organism>
<keyword evidence="3" id="KW-0813">Transport</keyword>
<feature type="transmembrane region" description="Helical" evidence="12">
    <location>
        <begin position="214"/>
        <end position="235"/>
    </location>
</feature>
<keyword evidence="5" id="KW-0349">Heme</keyword>
<dbReference type="GO" id="GO:0019646">
    <property type="term" value="P:aerobic electron transport chain"/>
    <property type="evidence" value="ECO:0007669"/>
    <property type="project" value="TreeGrafter"/>
</dbReference>
<evidence type="ECO:0000256" key="7">
    <source>
        <dbReference type="ARBA" id="ARBA00022723"/>
    </source>
</evidence>
<feature type="transmembrane region" description="Helical" evidence="12">
    <location>
        <begin position="83"/>
        <end position="104"/>
    </location>
</feature>
<dbReference type="RefSeq" id="WP_135471208.1">
    <property type="nucleotide sequence ID" value="NZ_CASJDB010000004.1"/>
</dbReference>
<evidence type="ECO:0000256" key="2">
    <source>
        <dbReference type="ARBA" id="ARBA00007543"/>
    </source>
</evidence>
<evidence type="ECO:0000256" key="1">
    <source>
        <dbReference type="ARBA" id="ARBA00004651"/>
    </source>
</evidence>
<evidence type="ECO:0000256" key="6">
    <source>
        <dbReference type="ARBA" id="ARBA00022692"/>
    </source>
</evidence>
<evidence type="ECO:0000313" key="14">
    <source>
        <dbReference type="Proteomes" id="UP000297635"/>
    </source>
</evidence>
<comment type="caution">
    <text evidence="13">The sequence shown here is derived from an EMBL/GenBank/DDBJ whole genome shotgun (WGS) entry which is preliminary data.</text>
</comment>
<evidence type="ECO:0000256" key="9">
    <source>
        <dbReference type="ARBA" id="ARBA00022989"/>
    </source>
</evidence>
<name>A0A4Z0V8T8_9BACT</name>
<dbReference type="Pfam" id="PF02322">
    <property type="entry name" value="Cyt_bd_oxida_II"/>
    <property type="match status" value="1"/>
</dbReference>
<accession>A0A4Z0V8T8</accession>
<dbReference type="GO" id="GO:0070069">
    <property type="term" value="C:cytochrome complex"/>
    <property type="evidence" value="ECO:0007669"/>
    <property type="project" value="TreeGrafter"/>
</dbReference>
<proteinExistence type="inferred from homology"/>